<organism evidence="5 6">
    <name type="scientific">Pseudoduganella violacea</name>
    <dbReference type="NCBI Taxonomy" id="1715466"/>
    <lineage>
        <taxon>Bacteria</taxon>
        <taxon>Pseudomonadati</taxon>
        <taxon>Pseudomonadota</taxon>
        <taxon>Betaproteobacteria</taxon>
        <taxon>Burkholderiales</taxon>
        <taxon>Oxalobacteraceae</taxon>
        <taxon>Telluria group</taxon>
        <taxon>Pseudoduganella</taxon>
    </lineage>
</organism>
<feature type="binding site" evidence="2">
    <location>
        <position position="38"/>
    </location>
    <ligand>
        <name>Zn(2+)</name>
        <dbReference type="ChEBI" id="CHEBI:29105"/>
        <label>2</label>
    </ligand>
</feature>
<evidence type="ECO:0000256" key="3">
    <source>
        <dbReference type="RuleBase" id="RU003946"/>
    </source>
</evidence>
<dbReference type="InterPro" id="IPR001952">
    <property type="entry name" value="Alkaline_phosphatase"/>
</dbReference>
<keyword evidence="1" id="KW-0597">Phosphoprotein</keyword>
<dbReference type="PANTHER" id="PTHR11596">
    <property type="entry name" value="ALKALINE PHOSPHATASE"/>
    <property type="match status" value="1"/>
</dbReference>
<feature type="signal peptide" evidence="4">
    <location>
        <begin position="1"/>
        <end position="21"/>
    </location>
</feature>
<comment type="cofactor">
    <cofactor evidence="2">
        <name>Mg(2+)</name>
        <dbReference type="ChEBI" id="CHEBI:18420"/>
    </cofactor>
    <text evidence="2">Binds 1 Mg(2+) ion.</text>
</comment>
<dbReference type="PRINTS" id="PR00113">
    <property type="entry name" value="ALKPHPHTASE"/>
</dbReference>
<evidence type="ECO:0000256" key="4">
    <source>
        <dbReference type="SAM" id="SignalP"/>
    </source>
</evidence>
<dbReference type="RefSeq" id="WP_229426271.1">
    <property type="nucleotide sequence ID" value="NZ_JACHXD010000010.1"/>
</dbReference>
<gene>
    <name evidence="5" type="ORF">FHS03_003626</name>
</gene>
<comment type="caution">
    <text evidence="5">The sequence shown here is derived from an EMBL/GenBank/DDBJ whole genome shotgun (WGS) entry which is preliminary data.</text>
</comment>
<feature type="binding site" evidence="2">
    <location>
        <position position="38"/>
    </location>
    <ligand>
        <name>Mg(2+)</name>
        <dbReference type="ChEBI" id="CHEBI:18420"/>
    </ligand>
</feature>
<feature type="binding site" evidence="2">
    <location>
        <position position="137"/>
    </location>
    <ligand>
        <name>Mg(2+)</name>
        <dbReference type="ChEBI" id="CHEBI:18420"/>
    </ligand>
</feature>
<dbReference type="EMBL" id="JACHXD010000010">
    <property type="protein sequence ID" value="MBB3120559.1"/>
    <property type="molecule type" value="Genomic_DNA"/>
</dbReference>
<dbReference type="CDD" id="cd16012">
    <property type="entry name" value="ALP"/>
    <property type="match status" value="1"/>
</dbReference>
<comment type="cofactor">
    <cofactor evidence="2">
        <name>Zn(2+)</name>
        <dbReference type="ChEBI" id="CHEBI:29105"/>
    </cofactor>
    <text evidence="2">Binds 2 Zn(2+) ions.</text>
</comment>
<sequence>MVLKWAAAMGLAALTAGCASTQPQSAQGPKNILLFVADGMGINTMTAARIFAVGEEGQLALDALPEAAYVKTYSANMQASDGAAAMSAYLSGEKTANGVLAMSDCGTPQARAVPTLLELAKQRGLAAGIVSNGSVTDAFSAAGYFHHCPTGLRPAAAQAGGLAQSAAAALTPGGAGYNAALGSGLDVVLGGGARDFGQRVDGRNLLSELRAKGYVQATNLTELNALKPAAGQRLLGLFADEALVAGSARDASRQPSLAQMTQRAIAGLSSNGKGFLLVVGNRHIEKALADSSARTALEEVQAFDQALQAAIDEMQRRDPGLKNTLIVATSTHDSTLVLNGYSRRTGKTTLQEPGVLGLLKRYGDGKQAKDLDGAPYTIIGFGSGGKRVQGPRNSGPALDDATVSASGYAQEAVVRTAPGSATPGGTDVWLGAIGARAEDFRGTIDNTRVFNLIRNAAGW</sequence>
<comment type="similarity">
    <text evidence="3">Belongs to the alkaline phosphatase family.</text>
</comment>
<protein>
    <submittedName>
        <fullName evidence="5">Alkaline phosphatase</fullName>
        <ecNumber evidence="5">3.1.3.1</ecNumber>
    </submittedName>
</protein>
<keyword evidence="6" id="KW-1185">Reference proteome</keyword>
<keyword evidence="5" id="KW-0378">Hydrolase</keyword>
<dbReference type="Gene3D" id="3.40.720.10">
    <property type="entry name" value="Alkaline Phosphatase, subunit A"/>
    <property type="match status" value="1"/>
</dbReference>
<dbReference type="PROSITE" id="PS51257">
    <property type="entry name" value="PROKAR_LIPOPROTEIN"/>
    <property type="match status" value="1"/>
</dbReference>
<dbReference type="AlphaFoldDB" id="A0A7W5FV87"/>
<dbReference type="Proteomes" id="UP000541535">
    <property type="component" value="Unassembled WGS sequence"/>
</dbReference>
<dbReference type="InterPro" id="IPR017850">
    <property type="entry name" value="Alkaline_phosphatase_core_sf"/>
</dbReference>
<dbReference type="GO" id="GO:0004035">
    <property type="term" value="F:alkaline phosphatase activity"/>
    <property type="evidence" value="ECO:0007669"/>
    <property type="project" value="UniProtKB-EC"/>
</dbReference>
<keyword evidence="2" id="KW-0460">Magnesium</keyword>
<name>A0A7W5FV87_9BURK</name>
<dbReference type="Pfam" id="PF00245">
    <property type="entry name" value="Alk_phosphatase"/>
    <property type="match status" value="1"/>
</dbReference>
<feature type="chain" id="PRO_5030662533" evidence="4">
    <location>
        <begin position="22"/>
        <end position="459"/>
    </location>
</feature>
<dbReference type="EC" id="3.1.3.1" evidence="5"/>
<keyword evidence="2" id="KW-0862">Zinc</keyword>
<keyword evidence="2" id="KW-0479">Metal-binding</keyword>
<reference evidence="5 6" key="1">
    <citation type="submission" date="2020-08" db="EMBL/GenBank/DDBJ databases">
        <title>Genomic Encyclopedia of Type Strains, Phase III (KMG-III): the genomes of soil and plant-associated and newly described type strains.</title>
        <authorList>
            <person name="Whitman W."/>
        </authorList>
    </citation>
    <scope>NUCLEOTIDE SEQUENCE [LARGE SCALE GENOMIC DNA]</scope>
    <source>
        <strain evidence="5 6">CECT 8897</strain>
    </source>
</reference>
<keyword evidence="4" id="KW-0732">Signal</keyword>
<dbReference type="PANTHER" id="PTHR11596:SF5">
    <property type="entry name" value="ALKALINE PHOSPHATASE"/>
    <property type="match status" value="1"/>
</dbReference>
<evidence type="ECO:0000313" key="6">
    <source>
        <dbReference type="Proteomes" id="UP000541535"/>
    </source>
</evidence>
<dbReference type="GO" id="GO:0046872">
    <property type="term" value="F:metal ion binding"/>
    <property type="evidence" value="ECO:0007669"/>
    <property type="project" value="UniProtKB-KW"/>
</dbReference>
<evidence type="ECO:0000256" key="2">
    <source>
        <dbReference type="PIRSR" id="PIRSR601952-2"/>
    </source>
</evidence>
<accession>A0A7W5FV87</accession>
<dbReference type="SMART" id="SM00098">
    <property type="entry name" value="alkPPc"/>
    <property type="match status" value="1"/>
</dbReference>
<dbReference type="SUPFAM" id="SSF53649">
    <property type="entry name" value="Alkaline phosphatase-like"/>
    <property type="match status" value="1"/>
</dbReference>
<evidence type="ECO:0000313" key="5">
    <source>
        <dbReference type="EMBL" id="MBB3120559.1"/>
    </source>
</evidence>
<proteinExistence type="inferred from homology"/>
<evidence type="ECO:0000256" key="1">
    <source>
        <dbReference type="ARBA" id="ARBA00022553"/>
    </source>
</evidence>
<feature type="binding site" evidence="2">
    <location>
        <position position="332"/>
    </location>
    <ligand>
        <name>Zn(2+)</name>
        <dbReference type="ChEBI" id="CHEBI:29105"/>
        <label>2</label>
    </ligand>
</feature>